<gene>
    <name evidence="2" type="ORF">NH26_02970</name>
</gene>
<dbReference type="OrthoDB" id="195456at2"/>
<reference evidence="2 3" key="1">
    <citation type="journal article" date="2012" name="Int. J. Syst. Evol. Microbiol.">
        <title>Flammeovirga pacifica sp. nov., isolated from deep-sea sediment.</title>
        <authorList>
            <person name="Xu H."/>
            <person name="Fu Y."/>
            <person name="Yang N."/>
            <person name="Ding Z."/>
            <person name="Lai Q."/>
            <person name="Zeng R."/>
        </authorList>
    </citation>
    <scope>NUCLEOTIDE SEQUENCE [LARGE SCALE GENOMIC DNA]</scope>
    <source>
        <strain evidence="3">DSM 24597 / LMG 26175 / WPAGA1</strain>
    </source>
</reference>
<feature type="chain" id="PRO_5010160511" description="DUF2911 domain-containing protein" evidence="1">
    <location>
        <begin position="23"/>
        <end position="302"/>
    </location>
</feature>
<keyword evidence="3" id="KW-1185">Reference proteome</keyword>
<evidence type="ECO:0000313" key="2">
    <source>
        <dbReference type="EMBL" id="OHX65381.1"/>
    </source>
</evidence>
<sequence>MLKRSTLSLIITLLLGVTSAFAQQLPVPSPAAEVKQTVGVSEISVNYSAPAVKGRKVFGELEKFGTTWRAGANGPTAITFSTDVKISGKEVKAGTYNIFLSLEENAEWTFHFNGANKSIFAYNKEGKQDIAGIEADDVASFKTKPEAAPFKERLTYLIEAVKQDEAKVTLWWDKTMVSFTVGVPTDKLAEENIAASTKNIWRTYQNSANFYASSNPEKALELIENSISVRPNYFWNNWVKAQILAKQEKYDDALTAAFAARNFGEAKPDGAYNYFKGQLNKDIEAWLPNASKKWKKSHKDEI</sequence>
<dbReference type="Proteomes" id="UP000179797">
    <property type="component" value="Unassembled WGS sequence"/>
</dbReference>
<evidence type="ECO:0000256" key="1">
    <source>
        <dbReference type="SAM" id="SignalP"/>
    </source>
</evidence>
<dbReference type="InterPro" id="IPR011990">
    <property type="entry name" value="TPR-like_helical_dom_sf"/>
</dbReference>
<dbReference type="STRING" id="915059.NH26_02970"/>
<proteinExistence type="predicted"/>
<name>A0A1S1YWI5_FLAPC</name>
<keyword evidence="1" id="KW-0732">Signal</keyword>
<dbReference type="RefSeq" id="WP_071397063.1">
    <property type="nucleotide sequence ID" value="NZ_JRYR02000001.1"/>
</dbReference>
<organism evidence="2 3">
    <name type="scientific">Flammeovirga pacifica</name>
    <dbReference type="NCBI Taxonomy" id="915059"/>
    <lineage>
        <taxon>Bacteria</taxon>
        <taxon>Pseudomonadati</taxon>
        <taxon>Bacteroidota</taxon>
        <taxon>Cytophagia</taxon>
        <taxon>Cytophagales</taxon>
        <taxon>Flammeovirgaceae</taxon>
        <taxon>Flammeovirga</taxon>
    </lineage>
</organism>
<protein>
    <recommendedName>
        <fullName evidence="4">DUF2911 domain-containing protein</fullName>
    </recommendedName>
</protein>
<dbReference type="EMBL" id="JRYR02000001">
    <property type="protein sequence ID" value="OHX65381.1"/>
    <property type="molecule type" value="Genomic_DNA"/>
</dbReference>
<dbReference type="AlphaFoldDB" id="A0A1S1YWI5"/>
<accession>A0A1S1YWI5</accession>
<dbReference type="InterPro" id="IPR021314">
    <property type="entry name" value="DUF2911"/>
</dbReference>
<dbReference type="SUPFAM" id="SSF48452">
    <property type="entry name" value="TPR-like"/>
    <property type="match status" value="1"/>
</dbReference>
<comment type="caution">
    <text evidence="2">The sequence shown here is derived from an EMBL/GenBank/DDBJ whole genome shotgun (WGS) entry which is preliminary data.</text>
</comment>
<evidence type="ECO:0008006" key="4">
    <source>
        <dbReference type="Google" id="ProtNLM"/>
    </source>
</evidence>
<dbReference type="Pfam" id="PF11138">
    <property type="entry name" value="DUF2911"/>
    <property type="match status" value="1"/>
</dbReference>
<evidence type="ECO:0000313" key="3">
    <source>
        <dbReference type="Proteomes" id="UP000179797"/>
    </source>
</evidence>
<feature type="signal peptide" evidence="1">
    <location>
        <begin position="1"/>
        <end position="22"/>
    </location>
</feature>